<name>A0A1I1EAY1_9FLAO</name>
<dbReference type="InterPro" id="IPR012338">
    <property type="entry name" value="Beta-lactam/transpept-like"/>
</dbReference>
<dbReference type="Gene3D" id="3.40.710.10">
    <property type="entry name" value="DD-peptidase/beta-lactamase superfamily"/>
    <property type="match status" value="1"/>
</dbReference>
<comment type="similarity">
    <text evidence="1">Belongs to the beta-lactamase family.</text>
</comment>
<gene>
    <name evidence="4" type="ORF">SAMN04487907_101803</name>
</gene>
<dbReference type="SUPFAM" id="SSF56601">
    <property type="entry name" value="beta-lactamase/transpeptidase-like"/>
    <property type="match status" value="1"/>
</dbReference>
<feature type="chain" id="PRO_5011767034" evidence="2">
    <location>
        <begin position="20"/>
        <end position="477"/>
    </location>
</feature>
<evidence type="ECO:0000313" key="5">
    <source>
        <dbReference type="Proteomes" id="UP000199438"/>
    </source>
</evidence>
<keyword evidence="5" id="KW-1185">Reference proteome</keyword>
<dbReference type="PANTHER" id="PTHR22935:SF95">
    <property type="entry name" value="BETA-LACTAMASE-LIKE 1-RELATED"/>
    <property type="match status" value="1"/>
</dbReference>
<reference evidence="5" key="1">
    <citation type="submission" date="2016-10" db="EMBL/GenBank/DDBJ databases">
        <authorList>
            <person name="Varghese N."/>
            <person name="Submissions S."/>
        </authorList>
    </citation>
    <scope>NUCLEOTIDE SEQUENCE [LARGE SCALE GENOMIC DNA]</scope>
    <source>
        <strain evidence="5">DSM 24499</strain>
    </source>
</reference>
<dbReference type="RefSeq" id="WP_092540069.1">
    <property type="nucleotide sequence ID" value="NZ_FOKV01000001.1"/>
</dbReference>
<dbReference type="OrthoDB" id="9797709at2"/>
<dbReference type="STRING" id="1334022.SAMN04487907_101803"/>
<dbReference type="Proteomes" id="UP000199438">
    <property type="component" value="Unassembled WGS sequence"/>
</dbReference>
<dbReference type="PANTHER" id="PTHR22935">
    <property type="entry name" value="PENICILLIN-BINDING PROTEIN"/>
    <property type="match status" value="1"/>
</dbReference>
<feature type="signal peptide" evidence="2">
    <location>
        <begin position="1"/>
        <end position="19"/>
    </location>
</feature>
<feature type="domain" description="Beta-lactamase-related" evidence="3">
    <location>
        <begin position="46"/>
        <end position="361"/>
    </location>
</feature>
<evidence type="ECO:0000259" key="3">
    <source>
        <dbReference type="Pfam" id="PF00144"/>
    </source>
</evidence>
<dbReference type="InterPro" id="IPR001466">
    <property type="entry name" value="Beta-lactam-related"/>
</dbReference>
<evidence type="ECO:0000256" key="1">
    <source>
        <dbReference type="ARBA" id="ARBA00038473"/>
    </source>
</evidence>
<accession>A0A1I1EAY1</accession>
<proteinExistence type="inferred from homology"/>
<dbReference type="InterPro" id="IPR051478">
    <property type="entry name" value="Beta-lactamase-like_AB/R"/>
</dbReference>
<evidence type="ECO:0000256" key="2">
    <source>
        <dbReference type="SAM" id="SignalP"/>
    </source>
</evidence>
<dbReference type="EMBL" id="FOKV01000001">
    <property type="protein sequence ID" value="SFB82528.1"/>
    <property type="molecule type" value="Genomic_DNA"/>
</dbReference>
<dbReference type="Pfam" id="PF00144">
    <property type="entry name" value="Beta-lactamase"/>
    <property type="match status" value="1"/>
</dbReference>
<organism evidence="4 5">
    <name type="scientific">Zunongwangia mangrovi</name>
    <dbReference type="NCBI Taxonomy" id="1334022"/>
    <lineage>
        <taxon>Bacteria</taxon>
        <taxon>Pseudomonadati</taxon>
        <taxon>Bacteroidota</taxon>
        <taxon>Flavobacteriia</taxon>
        <taxon>Flavobacteriales</taxon>
        <taxon>Flavobacteriaceae</taxon>
        <taxon>Zunongwangia</taxon>
    </lineage>
</organism>
<protein>
    <submittedName>
        <fullName evidence="4">CubicO group peptidase, beta-lactamase class C family</fullName>
    </submittedName>
</protein>
<dbReference type="AlphaFoldDB" id="A0A1I1EAY1"/>
<evidence type="ECO:0000313" key="4">
    <source>
        <dbReference type="EMBL" id="SFB82528.1"/>
    </source>
</evidence>
<sequence length="477" mass="53604">MKKIYVLLSMLFASFSMNAQEAMEKDYTDALKFVEVWLDAQKDFDNLPGISAVAVKDQEIIWKGGFGESNMSEEIATEASTICSICSISKLFTSIAVMKLYEEGKLSLDDEIQDILPWFDLKQKYKGSGPITIRAILTHSAGLPREANASYWSAPDFEFPKDKNFQDGLAELETLYPSSTYFQYSNLGLALLGKVVEEVSGKDYDAYVKENILEPLGLKDTRSFLPKELYGKEMAIGYSATKRNGDRDLINFFEANAITPAAGFSSNVLDLAKFASWQFRLLNEDTGYEVLKSSTLKYMQNVQWVDPDFDTMWGLGFSVYKGSDGSKWVGHGGSCPGYRTVVSLNPKTKMAYSVMINAGGESPAKYVRGIHSILSKVESNSENSKELKLDDYVGHFNPQPWASEMYIGKWGDKLALIYLPSSSPGSDLTFLKHIKDDEFRRVRGDGELGESISFIRDEDGNIIKMKRYNNFYTKIRM</sequence>
<keyword evidence="2" id="KW-0732">Signal</keyword>